<dbReference type="InterPro" id="IPR000742">
    <property type="entry name" value="EGF"/>
</dbReference>
<dbReference type="CDD" id="cd01098">
    <property type="entry name" value="PAN_AP_plant"/>
    <property type="match status" value="1"/>
</dbReference>
<keyword evidence="6 17" id="KW-0732">Signal</keyword>
<dbReference type="CDD" id="cd00028">
    <property type="entry name" value="B_lectin"/>
    <property type="match status" value="1"/>
</dbReference>
<dbReference type="InterPro" id="IPR000858">
    <property type="entry name" value="S_locus_glycoprot_dom"/>
</dbReference>
<dbReference type="Pfam" id="PF07714">
    <property type="entry name" value="PK_Tyr_Ser-Thr"/>
    <property type="match status" value="1"/>
</dbReference>
<dbReference type="Gene3D" id="1.10.510.10">
    <property type="entry name" value="Transferase(Phosphotransferase) domain 1"/>
    <property type="match status" value="1"/>
</dbReference>
<dbReference type="GO" id="GO:0004674">
    <property type="term" value="F:protein serine/threonine kinase activity"/>
    <property type="evidence" value="ECO:0007669"/>
    <property type="project" value="UniProtKB-KW"/>
</dbReference>
<feature type="chain" id="PRO_5026935330" description="Receptor-like serine/threonine-protein kinase" evidence="17">
    <location>
        <begin position="27"/>
        <end position="838"/>
    </location>
</feature>
<dbReference type="OrthoDB" id="1910371at2759"/>
<dbReference type="FunCoup" id="A0A6I9RTQ4">
    <property type="interactions" value="461"/>
</dbReference>
<dbReference type="PIRSF" id="PIRSF000641">
    <property type="entry name" value="SRK"/>
    <property type="match status" value="1"/>
</dbReference>
<dbReference type="PROSITE" id="PS00108">
    <property type="entry name" value="PROTEIN_KINASE_ST"/>
    <property type="match status" value="1"/>
</dbReference>
<dbReference type="FunFam" id="1.10.510.10:FF:000060">
    <property type="entry name" value="G-type lectin S-receptor-like serine/threonine-protein kinase"/>
    <property type="match status" value="1"/>
</dbReference>
<dbReference type="GO" id="GO:0005886">
    <property type="term" value="C:plasma membrane"/>
    <property type="evidence" value="ECO:0007669"/>
    <property type="project" value="UniProtKB-SubCell"/>
</dbReference>
<gene>
    <name evidence="23" type="primary">LOC105050033</name>
</gene>
<dbReference type="SMART" id="SM00473">
    <property type="entry name" value="PAN_AP"/>
    <property type="match status" value="1"/>
</dbReference>
<comment type="caution">
    <text evidence="15">Lacks conserved residue(s) required for the propagation of feature annotation.</text>
</comment>
<dbReference type="PANTHER" id="PTHR27002">
    <property type="entry name" value="RECEPTOR-LIKE SERINE/THREONINE-PROTEIN KINASE SD1-8"/>
    <property type="match status" value="1"/>
</dbReference>
<evidence type="ECO:0000256" key="17">
    <source>
        <dbReference type="SAM" id="SignalP"/>
    </source>
</evidence>
<evidence type="ECO:0000256" key="12">
    <source>
        <dbReference type="ARBA" id="ARBA00047899"/>
    </source>
</evidence>
<evidence type="ECO:0000256" key="4">
    <source>
        <dbReference type="ARBA" id="ARBA00022536"/>
    </source>
</evidence>
<evidence type="ECO:0000313" key="23">
    <source>
        <dbReference type="RefSeq" id="XP_010928191.1"/>
    </source>
</evidence>
<keyword evidence="9 14" id="KW-0067">ATP-binding</keyword>
<evidence type="ECO:0000256" key="9">
    <source>
        <dbReference type="ARBA" id="ARBA00022840"/>
    </source>
</evidence>
<feature type="signal peptide" evidence="17">
    <location>
        <begin position="1"/>
        <end position="26"/>
    </location>
</feature>
<feature type="domain" description="EGF-like" evidence="19">
    <location>
        <begin position="282"/>
        <end position="318"/>
    </location>
</feature>
<evidence type="ECO:0000256" key="2">
    <source>
        <dbReference type="ARBA" id="ARBA00022475"/>
    </source>
</evidence>
<evidence type="ECO:0000256" key="16">
    <source>
        <dbReference type="SAM" id="Phobius"/>
    </source>
</evidence>
<dbReference type="PROSITE" id="PS50026">
    <property type="entry name" value="EGF_3"/>
    <property type="match status" value="1"/>
</dbReference>
<dbReference type="GO" id="GO:0051707">
    <property type="term" value="P:response to other organism"/>
    <property type="evidence" value="ECO:0007669"/>
    <property type="project" value="UniProtKB-ARBA"/>
</dbReference>
<protein>
    <recommendedName>
        <fullName evidence="14">Receptor-like serine/threonine-protein kinase</fullName>
        <ecNumber evidence="14">2.7.11.1</ecNumber>
    </recommendedName>
</protein>
<evidence type="ECO:0000256" key="3">
    <source>
        <dbReference type="ARBA" id="ARBA00022527"/>
    </source>
</evidence>
<keyword evidence="4 15" id="KW-0245">EGF-like domain</keyword>
<keyword evidence="16" id="KW-1133">Transmembrane helix</keyword>
<dbReference type="SMART" id="SM00220">
    <property type="entry name" value="S_TKc"/>
    <property type="match status" value="1"/>
</dbReference>
<feature type="domain" description="Apple" evidence="21">
    <location>
        <begin position="337"/>
        <end position="421"/>
    </location>
</feature>
<evidence type="ECO:0000256" key="8">
    <source>
        <dbReference type="ARBA" id="ARBA00022777"/>
    </source>
</evidence>
<dbReference type="SUPFAM" id="SSF56112">
    <property type="entry name" value="Protein kinase-like (PK-like)"/>
    <property type="match status" value="1"/>
</dbReference>
<dbReference type="SUPFAM" id="SSF51110">
    <property type="entry name" value="alpha-D-mannose-specific plant lectins"/>
    <property type="match status" value="1"/>
</dbReference>
<keyword evidence="10" id="KW-1015">Disulfide bond</keyword>
<dbReference type="InterPro" id="IPR001245">
    <property type="entry name" value="Ser-Thr/Tyr_kinase_cat_dom"/>
</dbReference>
<evidence type="ECO:0000259" key="20">
    <source>
        <dbReference type="PROSITE" id="PS50927"/>
    </source>
</evidence>
<dbReference type="InterPro" id="IPR000719">
    <property type="entry name" value="Prot_kinase_dom"/>
</dbReference>
<dbReference type="PROSITE" id="PS50927">
    <property type="entry name" value="BULB_LECTIN"/>
    <property type="match status" value="1"/>
</dbReference>
<keyword evidence="11" id="KW-0325">Glycoprotein</keyword>
<dbReference type="KEGG" id="egu:105050033"/>
<dbReference type="InterPro" id="IPR036426">
    <property type="entry name" value="Bulb-type_lectin_dom_sf"/>
</dbReference>
<evidence type="ECO:0000259" key="21">
    <source>
        <dbReference type="PROSITE" id="PS50948"/>
    </source>
</evidence>
<keyword evidence="7 14" id="KW-0547">Nucleotide-binding</keyword>
<dbReference type="PROSITE" id="PS50011">
    <property type="entry name" value="PROTEIN_KINASE_DOM"/>
    <property type="match status" value="1"/>
</dbReference>
<keyword evidence="2" id="KW-1003">Cell membrane</keyword>
<evidence type="ECO:0000256" key="7">
    <source>
        <dbReference type="ARBA" id="ARBA00022741"/>
    </source>
</evidence>
<sequence>MALNCISLALLSYLILLPSLSPFSHAIDTIKPGQPLEDGKTLISAGEKFELGFFSPGKSSNRYVGIWYHNFSINTVVWVANRERPVRDHSGSLAIGYDGNLVVLDGTKSIVWSSNTSTATNNSLVQLMDDGNLVLNNSGSVAWQSFDNPTDTYMPGMKAGLDLRTHVNQKLTSWTSEDDPAPGNFSLGMDPSASTQIFVWEGTKPRWRSGRWNGQVFIGVQNMLPTYVYGFRLINIEQEQKMYFYYNEFNSSHRYVLTWDGIGRHLIWRNDTNDWYQFWAQPVTECEIYNKCGKYGSCTDGATPICSCLRGFVPASSEDWSDGNWSSGCVRRTPLGCGRGNNSEEAGGDGFWKLGGVKLPDISDWKQDAVDIEGCEERCLGNCSCTAYAYVSGIGCLIWGVDLLDIHLFSSGGNDLYLRLAGSELDKKSNKTFIIIIVPVAVILSLGCIYLLWRCKNRIKELFKQRLAGERGLMYSTRGQERLTDYSASIGKRIGDEGSDGKCPELSLWSFDSVVAATKSFSDSNFIGEGGFGPVYKGILPEGQEIAVKRLSRSSMQGLDELKNEVMLIAKLQHRNLVRLLGCCIQEEEKILIYEYMPNSSLDAFLFDPIKTGLLDWKTRHNIIEGIARGLLYLHRDSRLRVIHRDLKASNILLDEEMNPKISDFGMARIFGNDDNETNTKRVVGTFGYMSPEYAMQGLFSVKSDVYSFGVLLLEIVSGKKNSTYRHPELAMNLIASAWKLWNEDRVMEFVDPIIRDSCSRRQVSRCVNVGLLCVQDRPNDRPTMASVVIMLGSETSSHPPPRQPIFTVESGYSETDSSTVDLNIMSANASITIIDGR</sequence>
<feature type="domain" description="Protein kinase" evidence="18">
    <location>
        <begin position="521"/>
        <end position="807"/>
    </location>
</feature>
<dbReference type="InterPro" id="IPR003609">
    <property type="entry name" value="Pan_app"/>
</dbReference>
<evidence type="ECO:0000313" key="22">
    <source>
        <dbReference type="Proteomes" id="UP000504607"/>
    </source>
</evidence>
<dbReference type="EC" id="2.7.11.1" evidence="14"/>
<dbReference type="GO" id="GO:0005524">
    <property type="term" value="F:ATP binding"/>
    <property type="evidence" value="ECO:0007669"/>
    <property type="project" value="UniProtKB-KW"/>
</dbReference>
<organism evidence="22 23">
    <name type="scientific">Elaeis guineensis var. tenera</name>
    <name type="common">Oil palm</name>
    <dbReference type="NCBI Taxonomy" id="51953"/>
    <lineage>
        <taxon>Eukaryota</taxon>
        <taxon>Viridiplantae</taxon>
        <taxon>Streptophyta</taxon>
        <taxon>Embryophyta</taxon>
        <taxon>Tracheophyta</taxon>
        <taxon>Spermatophyta</taxon>
        <taxon>Magnoliopsida</taxon>
        <taxon>Liliopsida</taxon>
        <taxon>Arecaceae</taxon>
        <taxon>Arecoideae</taxon>
        <taxon>Cocoseae</taxon>
        <taxon>Elaeidinae</taxon>
        <taxon>Elaeis</taxon>
    </lineage>
</organism>
<accession>A0A6I9RTQ4</accession>
<dbReference type="FunFam" id="3.30.200.20:FF:000195">
    <property type="entry name" value="G-type lectin S-receptor-like serine/threonine-protein kinase"/>
    <property type="match status" value="1"/>
</dbReference>
<comment type="catalytic activity">
    <reaction evidence="13 14">
        <text>L-seryl-[protein] + ATP = O-phospho-L-seryl-[protein] + ADP + H(+)</text>
        <dbReference type="Rhea" id="RHEA:17989"/>
        <dbReference type="Rhea" id="RHEA-COMP:9863"/>
        <dbReference type="Rhea" id="RHEA-COMP:11604"/>
        <dbReference type="ChEBI" id="CHEBI:15378"/>
        <dbReference type="ChEBI" id="CHEBI:29999"/>
        <dbReference type="ChEBI" id="CHEBI:30616"/>
        <dbReference type="ChEBI" id="CHEBI:83421"/>
        <dbReference type="ChEBI" id="CHEBI:456216"/>
        <dbReference type="EC" id="2.7.11.1"/>
    </reaction>
</comment>
<evidence type="ECO:0000259" key="18">
    <source>
        <dbReference type="PROSITE" id="PS50011"/>
    </source>
</evidence>
<comment type="similarity">
    <text evidence="14">Belongs to the protein kinase superfamily. Ser/Thr protein kinase family.</text>
</comment>
<dbReference type="InterPro" id="IPR011009">
    <property type="entry name" value="Kinase-like_dom_sf"/>
</dbReference>
<dbReference type="Pfam" id="PF01453">
    <property type="entry name" value="B_lectin"/>
    <property type="match status" value="1"/>
</dbReference>
<dbReference type="InterPro" id="IPR001480">
    <property type="entry name" value="Bulb-type_lectin_dom"/>
</dbReference>
<dbReference type="RefSeq" id="XP_010928191.1">
    <property type="nucleotide sequence ID" value="XM_010929889.3"/>
</dbReference>
<dbReference type="InterPro" id="IPR008271">
    <property type="entry name" value="Ser/Thr_kinase_AS"/>
</dbReference>
<evidence type="ECO:0000256" key="10">
    <source>
        <dbReference type="ARBA" id="ARBA00023157"/>
    </source>
</evidence>
<comment type="subcellular location">
    <subcellularLocation>
        <location evidence="1">Cell membrane</location>
        <topology evidence="1">Single-pass type I membrane protein</topology>
    </subcellularLocation>
</comment>
<dbReference type="PANTHER" id="PTHR27002:SF181">
    <property type="entry name" value="RECEPTOR-LIKE SERINE_THREONINE-PROTEIN KINASE"/>
    <property type="match status" value="1"/>
</dbReference>
<dbReference type="InterPro" id="IPR024171">
    <property type="entry name" value="SRK-like_kinase"/>
</dbReference>
<feature type="transmembrane region" description="Helical" evidence="16">
    <location>
        <begin position="432"/>
        <end position="453"/>
    </location>
</feature>
<keyword evidence="8 14" id="KW-0418">Kinase</keyword>
<dbReference type="Gene3D" id="2.90.10.30">
    <property type="match status" value="1"/>
</dbReference>
<dbReference type="Pfam" id="PF00954">
    <property type="entry name" value="S_locus_glycop"/>
    <property type="match status" value="1"/>
</dbReference>
<dbReference type="FunFam" id="2.90.10.10:FF:000001">
    <property type="entry name" value="G-type lectin S-receptor-like serine/threonine-protein kinase"/>
    <property type="match status" value="1"/>
</dbReference>
<dbReference type="CDD" id="cd14066">
    <property type="entry name" value="STKc_IRAK"/>
    <property type="match status" value="1"/>
</dbReference>
<dbReference type="Proteomes" id="UP000504607">
    <property type="component" value="Chromosome 1"/>
</dbReference>
<dbReference type="AlphaFoldDB" id="A0A6I9RTQ4"/>
<name>A0A6I9RTQ4_ELAGV</name>
<evidence type="ECO:0000256" key="14">
    <source>
        <dbReference type="PIRNR" id="PIRNR000641"/>
    </source>
</evidence>
<feature type="domain" description="Bulb-type lectin" evidence="20">
    <location>
        <begin position="27"/>
        <end position="148"/>
    </location>
</feature>
<dbReference type="Gene3D" id="3.30.200.20">
    <property type="entry name" value="Phosphorylase Kinase, domain 1"/>
    <property type="match status" value="1"/>
</dbReference>
<keyword evidence="3 14" id="KW-0723">Serine/threonine-protein kinase</keyword>
<reference evidence="23" key="1">
    <citation type="submission" date="2025-08" db="UniProtKB">
        <authorList>
            <consortium name="RefSeq"/>
        </authorList>
    </citation>
    <scope>IDENTIFICATION</scope>
</reference>
<evidence type="ECO:0000256" key="15">
    <source>
        <dbReference type="PROSITE-ProRule" id="PRU00076"/>
    </source>
</evidence>
<dbReference type="SMART" id="SM00108">
    <property type="entry name" value="B_lectin"/>
    <property type="match status" value="1"/>
</dbReference>
<dbReference type="Pfam" id="PF08276">
    <property type="entry name" value="PAN_2"/>
    <property type="match status" value="1"/>
</dbReference>
<comment type="catalytic activity">
    <reaction evidence="12 14">
        <text>L-threonyl-[protein] + ATP = O-phospho-L-threonyl-[protein] + ADP + H(+)</text>
        <dbReference type="Rhea" id="RHEA:46608"/>
        <dbReference type="Rhea" id="RHEA-COMP:11060"/>
        <dbReference type="Rhea" id="RHEA-COMP:11605"/>
        <dbReference type="ChEBI" id="CHEBI:15378"/>
        <dbReference type="ChEBI" id="CHEBI:30013"/>
        <dbReference type="ChEBI" id="CHEBI:30616"/>
        <dbReference type="ChEBI" id="CHEBI:61977"/>
        <dbReference type="ChEBI" id="CHEBI:456216"/>
        <dbReference type="EC" id="2.7.11.1"/>
    </reaction>
</comment>
<proteinExistence type="inferred from homology"/>
<evidence type="ECO:0000259" key="19">
    <source>
        <dbReference type="PROSITE" id="PS50026"/>
    </source>
</evidence>
<evidence type="ECO:0000256" key="1">
    <source>
        <dbReference type="ARBA" id="ARBA00004251"/>
    </source>
</evidence>
<evidence type="ECO:0000256" key="13">
    <source>
        <dbReference type="ARBA" id="ARBA00048679"/>
    </source>
</evidence>
<dbReference type="PROSITE" id="PS50948">
    <property type="entry name" value="PAN"/>
    <property type="match status" value="1"/>
</dbReference>
<dbReference type="InParanoid" id="A0A6I9RTQ4"/>
<evidence type="ECO:0000256" key="11">
    <source>
        <dbReference type="ARBA" id="ARBA00023180"/>
    </source>
</evidence>
<evidence type="ECO:0000256" key="6">
    <source>
        <dbReference type="ARBA" id="ARBA00022729"/>
    </source>
</evidence>
<keyword evidence="22" id="KW-1185">Reference proteome</keyword>
<keyword evidence="16" id="KW-0812">Transmembrane</keyword>
<evidence type="ECO:0000256" key="5">
    <source>
        <dbReference type="ARBA" id="ARBA00022679"/>
    </source>
</evidence>
<keyword evidence="16" id="KW-0472">Membrane</keyword>
<keyword evidence="5 14" id="KW-0808">Transferase</keyword>
<dbReference type="GO" id="GO:0048544">
    <property type="term" value="P:recognition of pollen"/>
    <property type="evidence" value="ECO:0007669"/>
    <property type="project" value="InterPro"/>
</dbReference>
<dbReference type="GeneID" id="105050033"/>